<dbReference type="EMBL" id="CCYD01000322">
    <property type="protein sequence ID" value="CEG38600.1"/>
    <property type="molecule type" value="Genomic_DNA"/>
</dbReference>
<sequence length="145" mass="16593">MRLFWVFMVAAGTLLAVGEVESRATVFGSTTFRDLKLFKTLKNLPVSKVAKVSDDLTVTVNDKEFTIPQRYFVDERIQPADVKALIKSETTVAQFDLRIRLKDANDLRKSEEYKWHAGYVNILLSIERGDVSKEVKVLVKRLRNS</sequence>
<reference evidence="3" key="1">
    <citation type="submission" date="2014-09" db="EMBL/GenBank/DDBJ databases">
        <authorList>
            <person name="Sharma Rahul"/>
            <person name="Thines Marco"/>
        </authorList>
    </citation>
    <scope>NUCLEOTIDE SEQUENCE [LARGE SCALE GENOMIC DNA]</scope>
</reference>
<dbReference type="AlphaFoldDB" id="A0A0P1AE09"/>
<keyword evidence="3" id="KW-1185">Reference proteome</keyword>
<accession>A0A0P1AE09</accession>
<protein>
    <submittedName>
        <fullName evidence="2">RxLR-like protein</fullName>
    </submittedName>
</protein>
<keyword evidence="1" id="KW-0732">Signal</keyword>
<evidence type="ECO:0000313" key="2">
    <source>
        <dbReference type="EMBL" id="CEG38600.1"/>
    </source>
</evidence>
<proteinExistence type="predicted"/>
<feature type="signal peptide" evidence="1">
    <location>
        <begin position="1"/>
        <end position="18"/>
    </location>
</feature>
<dbReference type="GeneID" id="36403718"/>
<name>A0A0P1AE09_PLAHL</name>
<evidence type="ECO:0000256" key="1">
    <source>
        <dbReference type="SAM" id="SignalP"/>
    </source>
</evidence>
<dbReference type="RefSeq" id="XP_024574969.1">
    <property type="nucleotide sequence ID" value="XM_024724054.1"/>
</dbReference>
<dbReference type="Proteomes" id="UP000054928">
    <property type="component" value="Unassembled WGS sequence"/>
</dbReference>
<feature type="chain" id="PRO_5006058591" evidence="1">
    <location>
        <begin position="19"/>
        <end position="145"/>
    </location>
</feature>
<organism evidence="2 3">
    <name type="scientific">Plasmopara halstedii</name>
    <name type="common">Downy mildew of sunflower</name>
    <dbReference type="NCBI Taxonomy" id="4781"/>
    <lineage>
        <taxon>Eukaryota</taxon>
        <taxon>Sar</taxon>
        <taxon>Stramenopiles</taxon>
        <taxon>Oomycota</taxon>
        <taxon>Peronosporomycetes</taxon>
        <taxon>Peronosporales</taxon>
        <taxon>Peronosporaceae</taxon>
        <taxon>Plasmopara</taxon>
    </lineage>
</organism>
<evidence type="ECO:0000313" key="3">
    <source>
        <dbReference type="Proteomes" id="UP000054928"/>
    </source>
</evidence>